<accession>A0A0P8XLC9</accession>
<evidence type="ECO:0000256" key="1">
    <source>
        <dbReference type="SAM" id="MobiDB-lite"/>
    </source>
</evidence>
<keyword evidence="3" id="KW-1185">Reference proteome</keyword>
<feature type="region of interest" description="Disordered" evidence="1">
    <location>
        <begin position="1"/>
        <end position="75"/>
    </location>
</feature>
<sequence length="75" mass="8331">MLRRRMENPLNMFNHKSDILSSLATGSQPQQHQSSNSLDNNSNTTNISGSNNNVPAWPPLRPAPPPDRSLLLLQL</sequence>
<dbReference type="EMBL" id="CH902629">
    <property type="protein sequence ID" value="KPU75549.1"/>
    <property type="molecule type" value="Genomic_DNA"/>
</dbReference>
<protein>
    <submittedName>
        <fullName evidence="2">Uncharacterized protein, isoform C</fullName>
    </submittedName>
</protein>
<name>A0A0P8XLC9_DROAN</name>
<feature type="compositionally biased region" description="Polar residues" evidence="1">
    <location>
        <begin position="19"/>
        <end position="33"/>
    </location>
</feature>
<organism evidence="2 3">
    <name type="scientific">Drosophila ananassae</name>
    <name type="common">Fruit fly</name>
    <dbReference type="NCBI Taxonomy" id="7217"/>
    <lineage>
        <taxon>Eukaryota</taxon>
        <taxon>Metazoa</taxon>
        <taxon>Ecdysozoa</taxon>
        <taxon>Arthropoda</taxon>
        <taxon>Hexapoda</taxon>
        <taxon>Insecta</taxon>
        <taxon>Pterygota</taxon>
        <taxon>Neoptera</taxon>
        <taxon>Endopterygota</taxon>
        <taxon>Diptera</taxon>
        <taxon>Brachycera</taxon>
        <taxon>Muscomorpha</taxon>
        <taxon>Ephydroidea</taxon>
        <taxon>Drosophilidae</taxon>
        <taxon>Drosophila</taxon>
        <taxon>Sophophora</taxon>
    </lineage>
</organism>
<feature type="compositionally biased region" description="Pro residues" evidence="1">
    <location>
        <begin position="56"/>
        <end position="67"/>
    </location>
</feature>
<reference evidence="2 3" key="1">
    <citation type="journal article" date="2007" name="Nature">
        <title>Evolution of genes and genomes on the Drosophila phylogeny.</title>
        <authorList>
            <consortium name="Drosophila 12 Genomes Consortium"/>
            <person name="Clark A.G."/>
            <person name="Eisen M.B."/>
            <person name="Smith D.R."/>
            <person name="Bergman C.M."/>
            <person name="Oliver B."/>
            <person name="Markow T.A."/>
            <person name="Kaufman T.C."/>
            <person name="Kellis M."/>
            <person name="Gelbart W."/>
            <person name="Iyer V.N."/>
            <person name="Pollard D.A."/>
            <person name="Sackton T.B."/>
            <person name="Larracuente A.M."/>
            <person name="Singh N.D."/>
            <person name="Abad J.P."/>
            <person name="Abt D.N."/>
            <person name="Adryan B."/>
            <person name="Aguade M."/>
            <person name="Akashi H."/>
            <person name="Anderson W.W."/>
            <person name="Aquadro C.F."/>
            <person name="Ardell D.H."/>
            <person name="Arguello R."/>
            <person name="Artieri C.G."/>
            <person name="Barbash D.A."/>
            <person name="Barker D."/>
            <person name="Barsanti P."/>
            <person name="Batterham P."/>
            <person name="Batzoglou S."/>
            <person name="Begun D."/>
            <person name="Bhutkar A."/>
            <person name="Blanco E."/>
            <person name="Bosak S.A."/>
            <person name="Bradley R.K."/>
            <person name="Brand A.D."/>
            <person name="Brent M.R."/>
            <person name="Brooks A.N."/>
            <person name="Brown R.H."/>
            <person name="Butlin R.K."/>
            <person name="Caggese C."/>
            <person name="Calvi B.R."/>
            <person name="Bernardo de Carvalho A."/>
            <person name="Caspi A."/>
            <person name="Castrezana S."/>
            <person name="Celniker S.E."/>
            <person name="Chang J.L."/>
            <person name="Chapple C."/>
            <person name="Chatterji S."/>
            <person name="Chinwalla A."/>
            <person name="Civetta A."/>
            <person name="Clifton S.W."/>
            <person name="Comeron J.M."/>
            <person name="Costello J.C."/>
            <person name="Coyne J.A."/>
            <person name="Daub J."/>
            <person name="David R.G."/>
            <person name="Delcher A.L."/>
            <person name="Delehaunty K."/>
            <person name="Do C.B."/>
            <person name="Ebling H."/>
            <person name="Edwards K."/>
            <person name="Eickbush T."/>
            <person name="Evans J.D."/>
            <person name="Filipski A."/>
            <person name="Findeiss S."/>
            <person name="Freyhult E."/>
            <person name="Fulton L."/>
            <person name="Fulton R."/>
            <person name="Garcia A.C."/>
            <person name="Gardiner A."/>
            <person name="Garfield D.A."/>
            <person name="Garvin B.E."/>
            <person name="Gibson G."/>
            <person name="Gilbert D."/>
            <person name="Gnerre S."/>
            <person name="Godfrey J."/>
            <person name="Good R."/>
            <person name="Gotea V."/>
            <person name="Gravely B."/>
            <person name="Greenberg A.J."/>
            <person name="Griffiths-Jones S."/>
            <person name="Gross S."/>
            <person name="Guigo R."/>
            <person name="Gustafson E.A."/>
            <person name="Haerty W."/>
            <person name="Hahn M.W."/>
            <person name="Halligan D.L."/>
            <person name="Halpern A.L."/>
            <person name="Halter G.M."/>
            <person name="Han M.V."/>
            <person name="Heger A."/>
            <person name="Hillier L."/>
            <person name="Hinrichs A.S."/>
            <person name="Holmes I."/>
            <person name="Hoskins R.A."/>
            <person name="Hubisz M.J."/>
            <person name="Hultmark D."/>
            <person name="Huntley M.A."/>
            <person name="Jaffe D.B."/>
            <person name="Jagadeeshan S."/>
            <person name="Jeck W.R."/>
            <person name="Johnson J."/>
            <person name="Jones C.D."/>
            <person name="Jordan W.C."/>
            <person name="Karpen G.H."/>
            <person name="Kataoka E."/>
            <person name="Keightley P.D."/>
            <person name="Kheradpour P."/>
            <person name="Kirkness E.F."/>
            <person name="Koerich L.B."/>
            <person name="Kristiansen K."/>
            <person name="Kudrna D."/>
            <person name="Kulathinal R.J."/>
            <person name="Kumar S."/>
            <person name="Kwok R."/>
            <person name="Lander E."/>
            <person name="Langley C.H."/>
            <person name="Lapoint R."/>
            <person name="Lazzaro B.P."/>
            <person name="Lee S.J."/>
            <person name="Levesque L."/>
            <person name="Li R."/>
            <person name="Lin C.F."/>
            <person name="Lin M.F."/>
            <person name="Lindblad-Toh K."/>
            <person name="Llopart A."/>
            <person name="Long M."/>
            <person name="Low L."/>
            <person name="Lozovsky E."/>
            <person name="Lu J."/>
            <person name="Luo M."/>
            <person name="Machado C.A."/>
            <person name="Makalowski W."/>
            <person name="Marzo M."/>
            <person name="Matsuda M."/>
            <person name="Matzkin L."/>
            <person name="McAllister B."/>
            <person name="McBride C.S."/>
            <person name="McKernan B."/>
            <person name="McKernan K."/>
            <person name="Mendez-Lago M."/>
            <person name="Minx P."/>
            <person name="Mollenhauer M.U."/>
            <person name="Montooth K."/>
            <person name="Mount S.M."/>
            <person name="Mu X."/>
            <person name="Myers E."/>
            <person name="Negre B."/>
            <person name="Newfeld S."/>
            <person name="Nielsen R."/>
            <person name="Noor M.A."/>
            <person name="O'Grady P."/>
            <person name="Pachter L."/>
            <person name="Papaceit M."/>
            <person name="Parisi M.J."/>
            <person name="Parisi M."/>
            <person name="Parts L."/>
            <person name="Pedersen J.S."/>
            <person name="Pesole G."/>
            <person name="Phillippy A.M."/>
            <person name="Ponting C.P."/>
            <person name="Pop M."/>
            <person name="Porcelli D."/>
            <person name="Powell J.R."/>
            <person name="Prohaska S."/>
            <person name="Pruitt K."/>
            <person name="Puig M."/>
            <person name="Quesneville H."/>
            <person name="Ram K.R."/>
            <person name="Rand D."/>
            <person name="Rasmussen M.D."/>
            <person name="Reed L.K."/>
            <person name="Reenan R."/>
            <person name="Reily A."/>
            <person name="Remington K.A."/>
            <person name="Rieger T.T."/>
            <person name="Ritchie M.G."/>
            <person name="Robin C."/>
            <person name="Rogers Y.H."/>
            <person name="Rohde C."/>
            <person name="Rozas J."/>
            <person name="Rubenfield M.J."/>
            <person name="Ruiz A."/>
            <person name="Russo S."/>
            <person name="Salzberg S.L."/>
            <person name="Sanchez-Gracia A."/>
            <person name="Saranga D.J."/>
            <person name="Sato H."/>
            <person name="Schaeffer S.W."/>
            <person name="Schatz M.C."/>
            <person name="Schlenke T."/>
            <person name="Schwartz R."/>
            <person name="Segarra C."/>
            <person name="Singh R.S."/>
            <person name="Sirot L."/>
            <person name="Sirota M."/>
            <person name="Sisneros N.B."/>
            <person name="Smith C.D."/>
            <person name="Smith T.F."/>
            <person name="Spieth J."/>
            <person name="Stage D.E."/>
            <person name="Stark A."/>
            <person name="Stephan W."/>
            <person name="Strausberg R.L."/>
            <person name="Strempel S."/>
            <person name="Sturgill D."/>
            <person name="Sutton G."/>
            <person name="Sutton G.G."/>
            <person name="Tao W."/>
            <person name="Teichmann S."/>
            <person name="Tobari Y.N."/>
            <person name="Tomimura Y."/>
            <person name="Tsolas J.M."/>
            <person name="Valente V.L."/>
            <person name="Venter E."/>
            <person name="Venter J.C."/>
            <person name="Vicario S."/>
            <person name="Vieira F.G."/>
            <person name="Vilella A.J."/>
            <person name="Villasante A."/>
            <person name="Walenz B."/>
            <person name="Wang J."/>
            <person name="Wasserman M."/>
            <person name="Watts T."/>
            <person name="Wilson D."/>
            <person name="Wilson R.K."/>
            <person name="Wing R.A."/>
            <person name="Wolfner M.F."/>
            <person name="Wong A."/>
            <person name="Wong G.K."/>
            <person name="Wu C.I."/>
            <person name="Wu G."/>
            <person name="Yamamoto D."/>
            <person name="Yang H.P."/>
            <person name="Yang S.P."/>
            <person name="Yorke J.A."/>
            <person name="Yoshida K."/>
            <person name="Zdobnov E."/>
            <person name="Zhang P."/>
            <person name="Zhang Y."/>
            <person name="Zimin A.V."/>
            <person name="Baldwin J."/>
            <person name="Abdouelleil A."/>
            <person name="Abdulkadir J."/>
            <person name="Abebe A."/>
            <person name="Abera B."/>
            <person name="Abreu J."/>
            <person name="Acer S.C."/>
            <person name="Aftuck L."/>
            <person name="Alexander A."/>
            <person name="An P."/>
            <person name="Anderson E."/>
            <person name="Anderson S."/>
            <person name="Arachi H."/>
            <person name="Azer M."/>
            <person name="Bachantsang P."/>
            <person name="Barry A."/>
            <person name="Bayul T."/>
            <person name="Berlin A."/>
            <person name="Bessette D."/>
            <person name="Bloom T."/>
            <person name="Blye J."/>
            <person name="Boguslavskiy L."/>
            <person name="Bonnet C."/>
            <person name="Boukhgalter B."/>
            <person name="Bourzgui I."/>
            <person name="Brown A."/>
            <person name="Cahill P."/>
            <person name="Channer S."/>
            <person name="Cheshatsang Y."/>
            <person name="Chuda L."/>
            <person name="Citroen M."/>
            <person name="Collymore A."/>
            <person name="Cooke P."/>
            <person name="Costello M."/>
            <person name="D'Aco K."/>
            <person name="Daza R."/>
            <person name="De Haan G."/>
            <person name="DeGray S."/>
            <person name="DeMaso C."/>
            <person name="Dhargay N."/>
            <person name="Dooley K."/>
            <person name="Dooley E."/>
            <person name="Doricent M."/>
            <person name="Dorje P."/>
            <person name="Dorjee K."/>
            <person name="Dupes A."/>
            <person name="Elong R."/>
            <person name="Falk J."/>
            <person name="Farina A."/>
            <person name="Faro S."/>
            <person name="Ferguson D."/>
            <person name="Fisher S."/>
            <person name="Foley C.D."/>
            <person name="Franke A."/>
            <person name="Friedrich D."/>
            <person name="Gadbois L."/>
            <person name="Gearin G."/>
            <person name="Gearin C.R."/>
            <person name="Giannoukos G."/>
            <person name="Goode T."/>
            <person name="Graham J."/>
            <person name="Grandbois E."/>
            <person name="Grewal S."/>
            <person name="Gyaltsen K."/>
            <person name="Hafez N."/>
            <person name="Hagos B."/>
            <person name="Hall J."/>
            <person name="Henson C."/>
            <person name="Hollinger A."/>
            <person name="Honan T."/>
            <person name="Huard M.D."/>
            <person name="Hughes L."/>
            <person name="Hurhula B."/>
            <person name="Husby M.E."/>
            <person name="Kamat A."/>
            <person name="Kanga B."/>
            <person name="Kashin S."/>
            <person name="Khazanovich D."/>
            <person name="Kisner P."/>
            <person name="Lance K."/>
            <person name="Lara M."/>
            <person name="Lee W."/>
            <person name="Lennon N."/>
            <person name="Letendre F."/>
            <person name="LeVine R."/>
            <person name="Lipovsky A."/>
            <person name="Liu X."/>
            <person name="Liu J."/>
            <person name="Liu S."/>
            <person name="Lokyitsang T."/>
            <person name="Lokyitsang Y."/>
            <person name="Lubonja R."/>
            <person name="Lui A."/>
            <person name="MacDonald P."/>
            <person name="Magnisalis V."/>
            <person name="Maru K."/>
            <person name="Matthews C."/>
            <person name="McCusker W."/>
            <person name="McDonough S."/>
            <person name="Mehta T."/>
            <person name="Meldrim J."/>
            <person name="Meneus L."/>
            <person name="Mihai O."/>
            <person name="Mihalev A."/>
            <person name="Mihova T."/>
            <person name="Mittelman R."/>
            <person name="Mlenga V."/>
            <person name="Montmayeur A."/>
            <person name="Mulrain L."/>
            <person name="Navidi A."/>
            <person name="Naylor J."/>
            <person name="Negash T."/>
            <person name="Nguyen T."/>
            <person name="Nguyen N."/>
            <person name="Nicol R."/>
            <person name="Norbu C."/>
            <person name="Norbu N."/>
            <person name="Novod N."/>
            <person name="O'Neill B."/>
            <person name="Osman S."/>
            <person name="Markiewicz E."/>
            <person name="Oyono O.L."/>
            <person name="Patti C."/>
            <person name="Phunkhang P."/>
            <person name="Pierre F."/>
            <person name="Priest M."/>
            <person name="Raghuraman S."/>
            <person name="Rege F."/>
            <person name="Reyes R."/>
            <person name="Rise C."/>
            <person name="Rogov P."/>
            <person name="Ross K."/>
            <person name="Ryan E."/>
            <person name="Settipalli S."/>
            <person name="Shea T."/>
            <person name="Sherpa N."/>
            <person name="Shi L."/>
            <person name="Shih D."/>
            <person name="Sparrow T."/>
            <person name="Spaulding J."/>
            <person name="Stalker J."/>
            <person name="Stange-Thomann N."/>
            <person name="Stavropoulos S."/>
            <person name="Stone C."/>
            <person name="Strader C."/>
            <person name="Tesfaye S."/>
            <person name="Thomson T."/>
            <person name="Thoulutsang Y."/>
            <person name="Thoulutsang D."/>
            <person name="Topham K."/>
            <person name="Topping I."/>
            <person name="Tsamla T."/>
            <person name="Vassiliev H."/>
            <person name="Vo A."/>
            <person name="Wangchuk T."/>
            <person name="Wangdi T."/>
            <person name="Weiand M."/>
            <person name="Wilkinson J."/>
            <person name="Wilson A."/>
            <person name="Yadav S."/>
            <person name="Young G."/>
            <person name="Yu Q."/>
            <person name="Zembek L."/>
            <person name="Zhong D."/>
            <person name="Zimmer A."/>
            <person name="Zwirko Z."/>
            <person name="Jaffe D.B."/>
            <person name="Alvarez P."/>
            <person name="Brockman W."/>
            <person name="Butler J."/>
            <person name="Chin C."/>
            <person name="Gnerre S."/>
            <person name="Grabherr M."/>
            <person name="Kleber M."/>
            <person name="Mauceli E."/>
            <person name="MacCallum I."/>
        </authorList>
    </citation>
    <scope>NUCLEOTIDE SEQUENCE [LARGE SCALE GENOMIC DNA]</scope>
    <source>
        <strain evidence="3">Tucson 14024-0371.13</strain>
    </source>
</reference>
<gene>
    <name evidence="2" type="primary">Dana\GF11846</name>
    <name evidence="2" type="synonym">dana_GLEANR_1187</name>
    <name evidence="2" type="ORF">GF11846</name>
</gene>
<evidence type="ECO:0000313" key="2">
    <source>
        <dbReference type="EMBL" id="KPU75549.1"/>
    </source>
</evidence>
<dbReference type="InParanoid" id="A0A0P8XLC9"/>
<evidence type="ECO:0000313" key="3">
    <source>
        <dbReference type="Proteomes" id="UP000007801"/>
    </source>
</evidence>
<dbReference type="Proteomes" id="UP000007801">
    <property type="component" value="Unassembled WGS sequence"/>
</dbReference>
<dbReference type="AlphaFoldDB" id="A0A0P8XLC9"/>
<feature type="compositionally biased region" description="Low complexity" evidence="1">
    <location>
        <begin position="34"/>
        <end position="55"/>
    </location>
</feature>
<proteinExistence type="predicted"/>